<proteinExistence type="inferred from homology"/>
<accession>A0A381XES8</accession>
<dbReference type="SUPFAM" id="SSF143800">
    <property type="entry name" value="L28p-like"/>
    <property type="match status" value="1"/>
</dbReference>
<dbReference type="PANTHER" id="PTHR13528">
    <property type="entry name" value="39S RIBOSOMAL PROTEIN L28, MITOCHONDRIAL"/>
    <property type="match status" value="1"/>
</dbReference>
<evidence type="ECO:0000256" key="2">
    <source>
        <dbReference type="ARBA" id="ARBA00022980"/>
    </source>
</evidence>
<dbReference type="InterPro" id="IPR001383">
    <property type="entry name" value="Ribosomal_bL28_bact-type"/>
</dbReference>
<evidence type="ECO:0000256" key="1">
    <source>
        <dbReference type="ARBA" id="ARBA00008760"/>
    </source>
</evidence>
<dbReference type="InterPro" id="IPR026569">
    <property type="entry name" value="Ribosomal_bL28"/>
</dbReference>
<name>A0A381XES8_9ZZZZ</name>
<gene>
    <name evidence="4" type="ORF">METZ01_LOCUS116113</name>
</gene>
<protein>
    <recommendedName>
        <fullName evidence="5">Ribosomal protein L28</fullName>
    </recommendedName>
</protein>
<reference evidence="4" key="1">
    <citation type="submission" date="2018-05" db="EMBL/GenBank/DDBJ databases">
        <authorList>
            <person name="Lanie J.A."/>
            <person name="Ng W.-L."/>
            <person name="Kazmierczak K.M."/>
            <person name="Andrzejewski T.M."/>
            <person name="Davidsen T.M."/>
            <person name="Wayne K.J."/>
            <person name="Tettelin H."/>
            <person name="Glass J.I."/>
            <person name="Rusch D."/>
            <person name="Podicherti R."/>
            <person name="Tsui H.-C.T."/>
            <person name="Winkler M.E."/>
        </authorList>
    </citation>
    <scope>NUCLEOTIDE SEQUENCE</scope>
</reference>
<dbReference type="Gene3D" id="2.30.170.40">
    <property type="entry name" value="Ribosomal protein L28/L24"/>
    <property type="match status" value="1"/>
</dbReference>
<dbReference type="InterPro" id="IPR037147">
    <property type="entry name" value="Ribosomal_bL28_sf"/>
</dbReference>
<feature type="non-terminal residue" evidence="4">
    <location>
        <position position="1"/>
    </location>
</feature>
<dbReference type="PANTHER" id="PTHR13528:SF2">
    <property type="entry name" value="LARGE RIBOSOMAL SUBUNIT PROTEIN BL28M"/>
    <property type="match status" value="1"/>
</dbReference>
<dbReference type="GO" id="GO:0003735">
    <property type="term" value="F:structural constituent of ribosome"/>
    <property type="evidence" value="ECO:0007669"/>
    <property type="project" value="InterPro"/>
</dbReference>
<dbReference type="GO" id="GO:0005840">
    <property type="term" value="C:ribosome"/>
    <property type="evidence" value="ECO:0007669"/>
    <property type="project" value="UniProtKB-KW"/>
</dbReference>
<evidence type="ECO:0000313" key="4">
    <source>
        <dbReference type="EMBL" id="SVA63259.1"/>
    </source>
</evidence>
<dbReference type="GO" id="GO:1990904">
    <property type="term" value="C:ribonucleoprotein complex"/>
    <property type="evidence" value="ECO:0007669"/>
    <property type="project" value="UniProtKB-KW"/>
</dbReference>
<dbReference type="Pfam" id="PF00830">
    <property type="entry name" value="Ribosomal_L28"/>
    <property type="match status" value="1"/>
</dbReference>
<dbReference type="EMBL" id="UINC01014922">
    <property type="protein sequence ID" value="SVA63259.1"/>
    <property type="molecule type" value="Genomic_DNA"/>
</dbReference>
<evidence type="ECO:0008006" key="5">
    <source>
        <dbReference type="Google" id="ProtNLM"/>
    </source>
</evidence>
<comment type="similarity">
    <text evidence="1">Belongs to the bacterial ribosomal protein bL28 family.</text>
</comment>
<dbReference type="FunFam" id="2.30.170.40:FF:000001">
    <property type="entry name" value="50S ribosomal protein L28"/>
    <property type="match status" value="1"/>
</dbReference>
<dbReference type="GO" id="GO:0006412">
    <property type="term" value="P:translation"/>
    <property type="evidence" value="ECO:0007669"/>
    <property type="project" value="InterPro"/>
</dbReference>
<keyword evidence="3" id="KW-0687">Ribonucleoprotein</keyword>
<dbReference type="NCBIfam" id="TIGR00009">
    <property type="entry name" value="L28"/>
    <property type="match status" value="1"/>
</dbReference>
<dbReference type="InterPro" id="IPR034704">
    <property type="entry name" value="Ribosomal_bL28/bL31-like_sf"/>
</dbReference>
<dbReference type="AlphaFoldDB" id="A0A381XES8"/>
<evidence type="ECO:0000256" key="3">
    <source>
        <dbReference type="ARBA" id="ARBA00023274"/>
    </source>
</evidence>
<keyword evidence="2" id="KW-0689">Ribosomal protein</keyword>
<sequence length="86" mass="9781">VLIKKTVMSKVCQITGKRARVGNNVSKAKNRTKRMFYPNLHLKKFYIPEEDKWIKIKVCSSALKSINKFGISAVLKKAKEKGTLSI</sequence>
<organism evidence="4">
    <name type="scientific">marine metagenome</name>
    <dbReference type="NCBI Taxonomy" id="408172"/>
    <lineage>
        <taxon>unclassified sequences</taxon>
        <taxon>metagenomes</taxon>
        <taxon>ecological metagenomes</taxon>
    </lineage>
</organism>
<dbReference type="HAMAP" id="MF_00373">
    <property type="entry name" value="Ribosomal_bL28"/>
    <property type="match status" value="1"/>
</dbReference>